<dbReference type="OrthoDB" id="10068793at2759"/>
<evidence type="ECO:0000313" key="5">
    <source>
        <dbReference type="Proteomes" id="UP000193411"/>
    </source>
</evidence>
<accession>A0A1Y2HI48</accession>
<gene>
    <name evidence="4" type="ORF">BCR44DRAFT_1514042</name>
</gene>
<evidence type="ECO:0000313" key="4">
    <source>
        <dbReference type="EMBL" id="ORZ34278.1"/>
    </source>
</evidence>
<dbReference type="InterPro" id="IPR025554">
    <property type="entry name" value="DUF4140"/>
</dbReference>
<feature type="region of interest" description="Disordered" evidence="1">
    <location>
        <begin position="479"/>
        <end position="504"/>
    </location>
</feature>
<dbReference type="PANTHER" id="PTHR31005:SF8">
    <property type="entry name" value="DUF4139 DOMAIN-CONTAINING PROTEIN"/>
    <property type="match status" value="1"/>
</dbReference>
<dbReference type="PANTHER" id="PTHR31005">
    <property type="entry name" value="DUF4139 DOMAIN-CONTAINING PROTEIN"/>
    <property type="match status" value="1"/>
</dbReference>
<organism evidence="4 5">
    <name type="scientific">Catenaria anguillulae PL171</name>
    <dbReference type="NCBI Taxonomy" id="765915"/>
    <lineage>
        <taxon>Eukaryota</taxon>
        <taxon>Fungi</taxon>
        <taxon>Fungi incertae sedis</taxon>
        <taxon>Blastocladiomycota</taxon>
        <taxon>Blastocladiomycetes</taxon>
        <taxon>Blastocladiales</taxon>
        <taxon>Catenariaceae</taxon>
        <taxon>Catenaria</taxon>
    </lineage>
</organism>
<dbReference type="Proteomes" id="UP000193411">
    <property type="component" value="Unassembled WGS sequence"/>
</dbReference>
<evidence type="ECO:0000256" key="1">
    <source>
        <dbReference type="SAM" id="MobiDB-lite"/>
    </source>
</evidence>
<sequence>MTATTCCLHMQKKSVDILTALVLDPTTMARLPIVLLCRDHPVTHVTLYRDRAEVSRHLTGIAIEGNGPTVIQLKGVPQAVDLNSVRVELVQQPQKKQQFIIGDVSLATLPSDPLPPSPPSARDLQVSEKRARLALLGQQQAELRARLEVVLYLVSLTQDYASTQSTLKSNSLDPVAGFLEGFMPGHEAALRDLAMKKVQLDAEIKERAEEAQELFAWFALTGISVSEDPCDTHTGPFREVAVDKSIKAIVVSVEAVADVEGEEAVEVSDEHKEIELNVSYMIDNASWTPNYDLSISTKPESVMSAAQLQYRAIVKQNTGEDWLNARLTLSTAAGGTSWWQLQRSPPKFTRRWELSIKQPVPAFDPTKLGSGSSTGFAAYATQSTVKFGVPSALGLSQPVSVFGGGSGSVAFGSSATSATGSGFGFGGFGAAATTAAGPGSGFGGFGSAQPNAAVMAATSQTPLAANAAVATPPAFVAPAPPADAPSATVTSDNTNNEDSTASSQASHATHFAATFLLPFPVTIRSDPNKSHRLIITSIRAMPVTFSHIVAANSFTAKGTESPKYLESSYFECSAPVLLHAELVNTSAFTLVPPPSPMRIHLNGLPLAASPGDTSFGHFKAAVMPSAKFSLNLGPDRSVRVVRKPRLSREVLPVASAGAFSRMLGGGAGNEVQDEVANRLGVDEKGTIRSVRYVIMNKKQSSGKASLVRVKFDEVIPVAKKAQNRVEVISPSGDQLRVFQRETAASKDEERDSGSGEIARVYAKDGLVKFDVAVKSGETREIVYEYLVVRGKE</sequence>
<dbReference type="AlphaFoldDB" id="A0A1Y2HI48"/>
<dbReference type="InterPro" id="IPR037291">
    <property type="entry name" value="DUF4139"/>
</dbReference>
<evidence type="ECO:0000259" key="2">
    <source>
        <dbReference type="Pfam" id="PF13598"/>
    </source>
</evidence>
<feature type="domain" description="DUF4139" evidence="2">
    <location>
        <begin position="276"/>
        <end position="787"/>
    </location>
</feature>
<evidence type="ECO:0000259" key="3">
    <source>
        <dbReference type="Pfam" id="PF13600"/>
    </source>
</evidence>
<dbReference type="Pfam" id="PF13600">
    <property type="entry name" value="DUF4140"/>
    <property type="match status" value="1"/>
</dbReference>
<dbReference type="InterPro" id="IPR011935">
    <property type="entry name" value="CHP02231"/>
</dbReference>
<proteinExistence type="predicted"/>
<comment type="caution">
    <text evidence="4">The sequence shown here is derived from an EMBL/GenBank/DDBJ whole genome shotgun (WGS) entry which is preliminary data.</text>
</comment>
<dbReference type="EMBL" id="MCFL01000029">
    <property type="protein sequence ID" value="ORZ34278.1"/>
    <property type="molecule type" value="Genomic_DNA"/>
</dbReference>
<name>A0A1Y2HI48_9FUNG</name>
<dbReference type="Pfam" id="PF13598">
    <property type="entry name" value="DUF4139"/>
    <property type="match status" value="1"/>
</dbReference>
<reference evidence="4 5" key="1">
    <citation type="submission" date="2016-07" db="EMBL/GenBank/DDBJ databases">
        <title>Pervasive Adenine N6-methylation of Active Genes in Fungi.</title>
        <authorList>
            <consortium name="DOE Joint Genome Institute"/>
            <person name="Mondo S.J."/>
            <person name="Dannebaum R.O."/>
            <person name="Kuo R.C."/>
            <person name="Labutti K."/>
            <person name="Haridas S."/>
            <person name="Kuo A."/>
            <person name="Salamov A."/>
            <person name="Ahrendt S.R."/>
            <person name="Lipzen A."/>
            <person name="Sullivan W."/>
            <person name="Andreopoulos W.B."/>
            <person name="Clum A."/>
            <person name="Lindquist E."/>
            <person name="Daum C."/>
            <person name="Ramamoorthy G.K."/>
            <person name="Gryganskyi A."/>
            <person name="Culley D."/>
            <person name="Magnuson J.K."/>
            <person name="James T.Y."/>
            <person name="O'Malley M.A."/>
            <person name="Stajich J.E."/>
            <person name="Spatafora J.W."/>
            <person name="Visel A."/>
            <person name="Grigoriev I.V."/>
        </authorList>
    </citation>
    <scope>NUCLEOTIDE SEQUENCE [LARGE SCALE GENOMIC DNA]</scope>
    <source>
        <strain evidence="4 5">PL171</strain>
    </source>
</reference>
<evidence type="ECO:0008006" key="6">
    <source>
        <dbReference type="Google" id="ProtNLM"/>
    </source>
</evidence>
<feature type="domain" description="DUF4140" evidence="3">
    <location>
        <begin position="45"/>
        <end position="149"/>
    </location>
</feature>
<protein>
    <recommendedName>
        <fullName evidence="6">DUF4139 domain-containing protein</fullName>
    </recommendedName>
</protein>
<keyword evidence="5" id="KW-1185">Reference proteome</keyword>